<evidence type="ECO:0000313" key="3">
    <source>
        <dbReference type="EMBL" id="KAJ4258892.1"/>
    </source>
</evidence>
<keyword evidence="1" id="KW-0378">Hydrolase</keyword>
<dbReference type="SUPFAM" id="SSF53474">
    <property type="entry name" value="alpha/beta-Hydrolases"/>
    <property type="match status" value="1"/>
</dbReference>
<dbReference type="PANTHER" id="PTHR48081:SF8">
    <property type="entry name" value="ALPHA_BETA HYDROLASE FOLD-3 DOMAIN-CONTAINING PROTEIN-RELATED"/>
    <property type="match status" value="1"/>
</dbReference>
<name>A0A9W8RZW2_9HYPO</name>
<gene>
    <name evidence="3" type="ORF">NW762_007979</name>
</gene>
<dbReference type="AlphaFoldDB" id="A0A9W8RZW2"/>
<dbReference type="OrthoDB" id="408631at2759"/>
<dbReference type="PANTHER" id="PTHR48081">
    <property type="entry name" value="AB HYDROLASE SUPERFAMILY PROTEIN C4A8.06C"/>
    <property type="match status" value="1"/>
</dbReference>
<dbReference type="InterPro" id="IPR013094">
    <property type="entry name" value="AB_hydrolase_3"/>
</dbReference>
<accession>A0A9W8RZW2</accession>
<proteinExistence type="predicted"/>
<reference evidence="3" key="1">
    <citation type="submission" date="2022-09" db="EMBL/GenBank/DDBJ databases">
        <title>Fusarium specimens isolated from Avocado Roots.</title>
        <authorList>
            <person name="Stajich J."/>
            <person name="Roper C."/>
            <person name="Heimlech-Rivalta G."/>
        </authorList>
    </citation>
    <scope>NUCLEOTIDE SEQUENCE</scope>
    <source>
        <strain evidence="3">CF00136</strain>
    </source>
</reference>
<organism evidence="3 4">
    <name type="scientific">Fusarium torreyae</name>
    <dbReference type="NCBI Taxonomy" id="1237075"/>
    <lineage>
        <taxon>Eukaryota</taxon>
        <taxon>Fungi</taxon>
        <taxon>Dikarya</taxon>
        <taxon>Ascomycota</taxon>
        <taxon>Pezizomycotina</taxon>
        <taxon>Sordariomycetes</taxon>
        <taxon>Hypocreomycetidae</taxon>
        <taxon>Hypocreales</taxon>
        <taxon>Nectriaceae</taxon>
        <taxon>Fusarium</taxon>
    </lineage>
</organism>
<evidence type="ECO:0000313" key="4">
    <source>
        <dbReference type="Proteomes" id="UP001152049"/>
    </source>
</evidence>
<sequence length="278" mass="30656">MAVKWTEYSIPDPDFEQYYSHIKPMPKLDDIAIPVSVVRSMVPTPENLSEATSQDGVKRSQISIPTRDGSTIMALLYQPQEPPTQGSPLIVFYHGGGWCLGSPLSEDKNCKNAVKRYGAVCVNVDYRLAPEFAFPIPVNDAWDALKWIAGNSQQLGADTSRGFMLYGESAGANLAIVAALLARDEGLNPPLTGLSLSIPALLSAEAVPEKYRAEYLSYEQSVNTPGLDTKSLDYLIYNYNPDKKSPLFSCFNWPTGHCDLPPTYFQVCGKYQSKLRTT</sequence>
<keyword evidence="4" id="KW-1185">Reference proteome</keyword>
<dbReference type="EMBL" id="JAOQAZ010000015">
    <property type="protein sequence ID" value="KAJ4258892.1"/>
    <property type="molecule type" value="Genomic_DNA"/>
</dbReference>
<dbReference type="InterPro" id="IPR050300">
    <property type="entry name" value="GDXG_lipolytic_enzyme"/>
</dbReference>
<dbReference type="Pfam" id="PF07859">
    <property type="entry name" value="Abhydrolase_3"/>
    <property type="match status" value="1"/>
</dbReference>
<feature type="domain" description="Alpha/beta hydrolase fold-3" evidence="2">
    <location>
        <begin position="90"/>
        <end position="269"/>
    </location>
</feature>
<dbReference type="GO" id="GO:0016787">
    <property type="term" value="F:hydrolase activity"/>
    <property type="evidence" value="ECO:0007669"/>
    <property type="project" value="UniProtKB-KW"/>
</dbReference>
<evidence type="ECO:0000256" key="1">
    <source>
        <dbReference type="ARBA" id="ARBA00022801"/>
    </source>
</evidence>
<comment type="caution">
    <text evidence="3">The sequence shown here is derived from an EMBL/GenBank/DDBJ whole genome shotgun (WGS) entry which is preliminary data.</text>
</comment>
<dbReference type="Gene3D" id="3.40.50.1820">
    <property type="entry name" value="alpha/beta hydrolase"/>
    <property type="match status" value="1"/>
</dbReference>
<dbReference type="Proteomes" id="UP001152049">
    <property type="component" value="Unassembled WGS sequence"/>
</dbReference>
<dbReference type="InterPro" id="IPR029058">
    <property type="entry name" value="AB_hydrolase_fold"/>
</dbReference>
<evidence type="ECO:0000259" key="2">
    <source>
        <dbReference type="Pfam" id="PF07859"/>
    </source>
</evidence>
<protein>
    <recommendedName>
        <fullName evidence="2">Alpha/beta hydrolase fold-3 domain-containing protein</fullName>
    </recommendedName>
</protein>